<dbReference type="InParanoid" id="M4BMP5"/>
<accession>M4BMP5</accession>
<evidence type="ECO:0000313" key="2">
    <source>
        <dbReference type="EnsemblProtists" id="HpaP807682"/>
    </source>
</evidence>
<organism evidence="2 3">
    <name type="scientific">Hyaloperonospora arabidopsidis (strain Emoy2)</name>
    <name type="common">Downy mildew agent</name>
    <name type="synonym">Peronospora arabidopsidis</name>
    <dbReference type="NCBI Taxonomy" id="559515"/>
    <lineage>
        <taxon>Eukaryota</taxon>
        <taxon>Sar</taxon>
        <taxon>Stramenopiles</taxon>
        <taxon>Oomycota</taxon>
        <taxon>Peronosporomycetes</taxon>
        <taxon>Peronosporales</taxon>
        <taxon>Peronosporaceae</taxon>
        <taxon>Hyaloperonospora</taxon>
    </lineage>
</organism>
<dbReference type="AlphaFoldDB" id="M4BMP5"/>
<evidence type="ECO:0000313" key="3">
    <source>
        <dbReference type="Proteomes" id="UP000011713"/>
    </source>
</evidence>
<protein>
    <submittedName>
        <fullName evidence="2">Uncharacterized protein</fullName>
    </submittedName>
</protein>
<dbReference type="VEuPathDB" id="FungiDB:HpaG807682"/>
<dbReference type="Proteomes" id="UP000011713">
    <property type="component" value="Unassembled WGS sequence"/>
</dbReference>
<keyword evidence="3" id="KW-1185">Reference proteome</keyword>
<evidence type="ECO:0000256" key="1">
    <source>
        <dbReference type="SAM" id="MobiDB-lite"/>
    </source>
</evidence>
<reference evidence="3" key="1">
    <citation type="journal article" date="2010" name="Science">
        <title>Signatures of adaptation to obligate biotrophy in the Hyaloperonospora arabidopsidis genome.</title>
        <authorList>
            <person name="Baxter L."/>
            <person name="Tripathy S."/>
            <person name="Ishaque N."/>
            <person name="Boot N."/>
            <person name="Cabral A."/>
            <person name="Kemen E."/>
            <person name="Thines M."/>
            <person name="Ah-Fong A."/>
            <person name="Anderson R."/>
            <person name="Badejoko W."/>
            <person name="Bittner-Eddy P."/>
            <person name="Boore J.L."/>
            <person name="Chibucos M.C."/>
            <person name="Coates M."/>
            <person name="Dehal P."/>
            <person name="Delehaunty K."/>
            <person name="Dong S."/>
            <person name="Downton P."/>
            <person name="Dumas B."/>
            <person name="Fabro G."/>
            <person name="Fronick C."/>
            <person name="Fuerstenberg S.I."/>
            <person name="Fulton L."/>
            <person name="Gaulin E."/>
            <person name="Govers F."/>
            <person name="Hughes L."/>
            <person name="Humphray S."/>
            <person name="Jiang R.H."/>
            <person name="Judelson H."/>
            <person name="Kamoun S."/>
            <person name="Kyung K."/>
            <person name="Meijer H."/>
            <person name="Minx P."/>
            <person name="Morris P."/>
            <person name="Nelson J."/>
            <person name="Phuntumart V."/>
            <person name="Qutob D."/>
            <person name="Rehmany A."/>
            <person name="Rougon-Cardoso A."/>
            <person name="Ryden P."/>
            <person name="Torto-Alalibo T."/>
            <person name="Studholme D."/>
            <person name="Wang Y."/>
            <person name="Win J."/>
            <person name="Wood J."/>
            <person name="Clifton S.W."/>
            <person name="Rogers J."/>
            <person name="Van den Ackerveken G."/>
            <person name="Jones J.D."/>
            <person name="McDowell J.M."/>
            <person name="Beynon J."/>
            <person name="Tyler B.M."/>
        </authorList>
    </citation>
    <scope>NUCLEOTIDE SEQUENCE [LARGE SCALE GENOMIC DNA]</scope>
    <source>
        <strain evidence="3">Emoy2</strain>
    </source>
</reference>
<dbReference type="OMA" id="RFTCTAY"/>
<dbReference type="eggNOG" id="ENOG502S5M5">
    <property type="taxonomic scope" value="Eukaryota"/>
</dbReference>
<name>M4BMP5_HYAAE</name>
<proteinExistence type="predicted"/>
<reference evidence="2" key="2">
    <citation type="submission" date="2015-06" db="UniProtKB">
        <authorList>
            <consortium name="EnsemblProtists"/>
        </authorList>
    </citation>
    <scope>IDENTIFICATION</scope>
    <source>
        <strain evidence="2">Emoy2</strain>
    </source>
</reference>
<dbReference type="HOGENOM" id="CLU_021831_0_0_1"/>
<sequence>MVKPRPSSRRTEFPRQLPADSLLEASESELALHNLDALRHNALKLAPTPTSSAELHRMWIPCPHAIKRKHLAEVLDELAKDDQPQLWKDARQARLLQDFKLIPNAGIRFTCTAYDTASKLSLVKLNAFGSHIEIARFSKYGSRYFVDLVRLPDEVTDRVIFDWFADHGAPPTCVLPTFVRNGLPSQERTVYLGQDRAPAVLVPSQDNPLREIEFSSPEDGMVKLRACFVNHKVARYNRVTPPSIRLRQEEDAARQALESADSPSSDPLPPSGATIPTEPKGFVSTLRESICRTPPDSLLDSSLDSLLDTSDDPVAPSDHDIPPTGDVAISDDGVTSTLDDDAEISDSEPVDFNLEAFQGEIINAPNINPSAPLWAKAGTNRQALYGRSGAELVEVKSVKFDFDVAAGTARASGLVKPNYYSPLWFEDADPDVAQWQFDLEVRREENDETCLECSHVAANKTAYTSIVTQFTMDYEVECMTRLELAKYVDSFLENLSARAPLEQLATVEANPGLLLPAMATKDRLEKLAHCRSVCRLLANTRPGSSPVQKKCMKMLQALGKSKTMLRQLLGHIEPLSSEARHALFVLSTWDLVFHIMAPTVYQDPSKLFVLTDSIPEYLVNLTIPLLSDNTLWLLGFSSFAKDLLQYDTVPDFLKTLIQDVQALKPDANGLLTSRLHF</sequence>
<dbReference type="EMBL" id="JH598426">
    <property type="status" value="NOT_ANNOTATED_CDS"/>
    <property type="molecule type" value="Genomic_DNA"/>
</dbReference>
<dbReference type="EnsemblProtists" id="HpaT807682">
    <property type="protein sequence ID" value="HpaP807682"/>
    <property type="gene ID" value="HpaG807682"/>
</dbReference>
<feature type="compositionally biased region" description="Low complexity" evidence="1">
    <location>
        <begin position="296"/>
        <end position="308"/>
    </location>
</feature>
<feature type="region of interest" description="Disordered" evidence="1">
    <location>
        <begin position="244"/>
        <end position="280"/>
    </location>
</feature>
<feature type="region of interest" description="Disordered" evidence="1">
    <location>
        <begin position="293"/>
        <end position="328"/>
    </location>
</feature>
<feature type="compositionally biased region" description="Low complexity" evidence="1">
    <location>
        <begin position="256"/>
        <end position="265"/>
    </location>
</feature>